<protein>
    <submittedName>
        <fullName evidence="1">Uncharacterized protein</fullName>
    </submittedName>
</protein>
<dbReference type="Proteomes" id="UP000000390">
    <property type="component" value="Chromosome"/>
</dbReference>
<dbReference type="KEGG" id="hje:HacjB3_07260"/>
<evidence type="ECO:0000313" key="4">
    <source>
        <dbReference type="Proteomes" id="UP000011645"/>
    </source>
</evidence>
<dbReference type="HOGENOM" id="CLU_2140136_0_0_2"/>
<proteinExistence type="predicted"/>
<name>D8JAW5_HALJB</name>
<keyword evidence="4" id="KW-1185">Reference proteome</keyword>
<gene>
    <name evidence="1" type="ordered locus">HacjB3_07260</name>
    <name evidence="2" type="ORF">C497_05672</name>
</gene>
<dbReference type="EMBL" id="AOHV01000015">
    <property type="protein sequence ID" value="ELY39420.1"/>
    <property type="molecule type" value="Genomic_DNA"/>
</dbReference>
<sequence length="112" mass="13290">MKDLIPRKQEYHYLITEAQDDTECDLCVWGNTADYSVFFDLNRVDACEYCLAEHDQLETGYDVPYVKYNDGWHEVKEPSHCCSKCDQSGYIKIKRTYCYDHFQEEFFTVVGQ</sequence>
<dbReference type="Proteomes" id="UP000011645">
    <property type="component" value="Unassembled WGS sequence"/>
</dbReference>
<accession>D8JAW5</accession>
<evidence type="ECO:0000313" key="2">
    <source>
        <dbReference type="EMBL" id="ELY39420.1"/>
    </source>
</evidence>
<dbReference type="AlphaFoldDB" id="D8JAW5"/>
<evidence type="ECO:0000313" key="1">
    <source>
        <dbReference type="EMBL" id="ADJ14837.1"/>
    </source>
</evidence>
<dbReference type="EMBL" id="CP002062">
    <property type="protein sequence ID" value="ADJ14837.1"/>
    <property type="molecule type" value="Genomic_DNA"/>
</dbReference>
<reference evidence="1 3" key="1">
    <citation type="journal article" date="2010" name="J. Bacteriol.">
        <title>Complete genome sequence of Halalkalicoccus jeotgali B3(T), an extremely halophilic archaeon.</title>
        <authorList>
            <person name="Roh S.W."/>
            <person name="Nam Y.D."/>
            <person name="Nam S.H."/>
            <person name="Choi S.H."/>
            <person name="Park H.S."/>
            <person name="Bae J.W."/>
        </authorList>
    </citation>
    <scope>NUCLEOTIDE SEQUENCE [LARGE SCALE GENOMIC DNA]</scope>
    <source>
        <strain evidence="1">B3</strain>
        <strain evidence="3">DSM 18796 / CECT 7217 / JCM 14584 / KCTC 4019 / B3</strain>
    </source>
</reference>
<organism evidence="1 3">
    <name type="scientific">Halalkalicoccus jeotgali (strain DSM 18796 / CECT 7217 / JCM 14584 / KCTC 4019 / B3)</name>
    <dbReference type="NCBI Taxonomy" id="795797"/>
    <lineage>
        <taxon>Archaea</taxon>
        <taxon>Methanobacteriati</taxon>
        <taxon>Methanobacteriota</taxon>
        <taxon>Stenosarchaea group</taxon>
        <taxon>Halobacteria</taxon>
        <taxon>Halobacteriales</taxon>
        <taxon>Halococcaceae</taxon>
        <taxon>Halalkalicoccus</taxon>
    </lineage>
</organism>
<evidence type="ECO:0000313" key="3">
    <source>
        <dbReference type="Proteomes" id="UP000000390"/>
    </source>
</evidence>
<reference evidence="2 4" key="2">
    <citation type="journal article" date="2014" name="PLoS Genet.">
        <title>Phylogenetically driven sequencing of extremely halophilic archaea reveals strategies for static and dynamic osmo-response.</title>
        <authorList>
            <person name="Becker E.A."/>
            <person name="Seitzer P.M."/>
            <person name="Tritt A."/>
            <person name="Larsen D."/>
            <person name="Krusor M."/>
            <person name="Yao A.I."/>
            <person name="Wu D."/>
            <person name="Madern D."/>
            <person name="Eisen J.A."/>
            <person name="Darling A.E."/>
            <person name="Facciotti M.T."/>
        </authorList>
    </citation>
    <scope>NUCLEOTIDE SEQUENCE [LARGE SCALE GENOMIC DNA]</scope>
    <source>
        <strain evidence="2">B3</strain>
        <strain evidence="4">DSM 18796 / CECT 7217 / JCM 14584 / KCTC 4019 / B3</strain>
    </source>
</reference>